<gene>
    <name evidence="1" type="ORF">EYF80_049609</name>
</gene>
<dbReference type="Proteomes" id="UP000314294">
    <property type="component" value="Unassembled WGS sequence"/>
</dbReference>
<protein>
    <submittedName>
        <fullName evidence="1">Uncharacterized protein</fullName>
    </submittedName>
</protein>
<evidence type="ECO:0000313" key="2">
    <source>
        <dbReference type="Proteomes" id="UP000314294"/>
    </source>
</evidence>
<accession>A0A4Z2FH52</accession>
<evidence type="ECO:0000313" key="1">
    <source>
        <dbReference type="EMBL" id="TNN40235.1"/>
    </source>
</evidence>
<comment type="caution">
    <text evidence="1">The sequence shown here is derived from an EMBL/GenBank/DDBJ whole genome shotgun (WGS) entry which is preliminary data.</text>
</comment>
<dbReference type="AlphaFoldDB" id="A0A4Z2FH52"/>
<sequence>MAFGRLTSCRPVYLFEGVASILLPSTTKGKFSGSRGLAWIKNSSLQLSSVLKVLGAVTSNTRTQQSAPR</sequence>
<dbReference type="EMBL" id="SRLO01001207">
    <property type="protein sequence ID" value="TNN40235.1"/>
    <property type="molecule type" value="Genomic_DNA"/>
</dbReference>
<reference evidence="1 2" key="1">
    <citation type="submission" date="2019-03" db="EMBL/GenBank/DDBJ databases">
        <title>First draft genome of Liparis tanakae, snailfish: a comprehensive survey of snailfish specific genes.</title>
        <authorList>
            <person name="Kim W."/>
            <person name="Song I."/>
            <person name="Jeong J.-H."/>
            <person name="Kim D."/>
            <person name="Kim S."/>
            <person name="Ryu S."/>
            <person name="Song J.Y."/>
            <person name="Lee S.K."/>
        </authorList>
    </citation>
    <scope>NUCLEOTIDE SEQUENCE [LARGE SCALE GENOMIC DNA]</scope>
    <source>
        <tissue evidence="1">Muscle</tissue>
    </source>
</reference>
<name>A0A4Z2FH52_9TELE</name>
<organism evidence="1 2">
    <name type="scientific">Liparis tanakae</name>
    <name type="common">Tanaka's snailfish</name>
    <dbReference type="NCBI Taxonomy" id="230148"/>
    <lineage>
        <taxon>Eukaryota</taxon>
        <taxon>Metazoa</taxon>
        <taxon>Chordata</taxon>
        <taxon>Craniata</taxon>
        <taxon>Vertebrata</taxon>
        <taxon>Euteleostomi</taxon>
        <taxon>Actinopterygii</taxon>
        <taxon>Neopterygii</taxon>
        <taxon>Teleostei</taxon>
        <taxon>Neoteleostei</taxon>
        <taxon>Acanthomorphata</taxon>
        <taxon>Eupercaria</taxon>
        <taxon>Perciformes</taxon>
        <taxon>Cottioidei</taxon>
        <taxon>Cottales</taxon>
        <taxon>Liparidae</taxon>
        <taxon>Liparis</taxon>
    </lineage>
</organism>
<proteinExistence type="predicted"/>
<keyword evidence="2" id="KW-1185">Reference proteome</keyword>